<feature type="repeat" description="ANK" evidence="3">
    <location>
        <begin position="646"/>
        <end position="678"/>
    </location>
</feature>
<feature type="repeat" description="ANK" evidence="3">
    <location>
        <begin position="448"/>
        <end position="480"/>
    </location>
</feature>
<evidence type="ECO:0000259" key="4">
    <source>
        <dbReference type="PROSITE" id="PS50011"/>
    </source>
</evidence>
<dbReference type="Pfam" id="PF07714">
    <property type="entry name" value="PK_Tyr_Ser-Thr"/>
    <property type="match status" value="1"/>
</dbReference>
<feature type="domain" description="Protein kinase" evidence="4">
    <location>
        <begin position="27"/>
        <end position="296"/>
    </location>
</feature>
<dbReference type="SUPFAM" id="SSF48403">
    <property type="entry name" value="Ankyrin repeat"/>
    <property type="match status" value="1"/>
</dbReference>
<dbReference type="Gene3D" id="1.10.510.10">
    <property type="entry name" value="Transferase(Phosphotransferase) domain 1"/>
    <property type="match status" value="1"/>
</dbReference>
<dbReference type="SUPFAM" id="SSF56112">
    <property type="entry name" value="Protein kinase-like (PK-like)"/>
    <property type="match status" value="1"/>
</dbReference>
<dbReference type="AlphaFoldDB" id="A0A851CBW2"/>
<dbReference type="SMART" id="SM00220">
    <property type="entry name" value="S_TKc"/>
    <property type="match status" value="1"/>
</dbReference>
<keyword evidence="1" id="KW-0677">Repeat</keyword>
<gene>
    <name evidence="5" type="primary">Ankk1</name>
    <name evidence="5" type="ORF">CALVIR_R04802</name>
</gene>
<dbReference type="EMBL" id="WEIV01013346">
    <property type="protein sequence ID" value="NWI54042.1"/>
    <property type="molecule type" value="Genomic_DNA"/>
</dbReference>
<dbReference type="Pfam" id="PF13637">
    <property type="entry name" value="Ank_4"/>
    <property type="match status" value="1"/>
</dbReference>
<dbReference type="PANTHER" id="PTHR24198:SF175">
    <property type="entry name" value="ANKYRIN REPEAT AND PROTEIN KINASE DOMAIN-CONTAINING PROTEIN 1"/>
    <property type="match status" value="1"/>
</dbReference>
<dbReference type="InterPro" id="IPR036770">
    <property type="entry name" value="Ankyrin_rpt-contain_sf"/>
</dbReference>
<dbReference type="GO" id="GO:0004672">
    <property type="term" value="F:protein kinase activity"/>
    <property type="evidence" value="ECO:0007669"/>
    <property type="project" value="InterPro"/>
</dbReference>
<evidence type="ECO:0000313" key="5">
    <source>
        <dbReference type="EMBL" id="NWI54042.1"/>
    </source>
</evidence>
<dbReference type="InterPro" id="IPR001245">
    <property type="entry name" value="Ser-Thr/Tyr_kinase_cat_dom"/>
</dbReference>
<dbReference type="Proteomes" id="UP000642973">
    <property type="component" value="Unassembled WGS sequence"/>
</dbReference>
<dbReference type="PANTHER" id="PTHR24198">
    <property type="entry name" value="ANKYRIN REPEAT AND PROTEIN KINASE DOMAIN-CONTAINING PROTEIN"/>
    <property type="match status" value="1"/>
</dbReference>
<dbReference type="GO" id="GO:0005524">
    <property type="term" value="F:ATP binding"/>
    <property type="evidence" value="ECO:0007669"/>
    <property type="project" value="InterPro"/>
</dbReference>
<reference evidence="5" key="1">
    <citation type="submission" date="2019-10" db="EMBL/GenBank/DDBJ databases">
        <title>Bird 10,000 Genomes (B10K) Project - Family phase.</title>
        <authorList>
            <person name="Zhang G."/>
        </authorList>
    </citation>
    <scope>NUCLEOTIDE SEQUENCE</scope>
    <source>
        <strain evidence="5">B10K-DU-002-55</strain>
        <tissue evidence="5">Muscle</tissue>
    </source>
</reference>
<feature type="repeat" description="ANK" evidence="3">
    <location>
        <begin position="382"/>
        <end position="414"/>
    </location>
</feature>
<evidence type="ECO:0000256" key="1">
    <source>
        <dbReference type="ARBA" id="ARBA00022737"/>
    </source>
</evidence>
<dbReference type="InterPro" id="IPR000719">
    <property type="entry name" value="Prot_kinase_dom"/>
</dbReference>
<feature type="repeat" description="ANK" evidence="3">
    <location>
        <begin position="580"/>
        <end position="612"/>
    </location>
</feature>
<feature type="repeat" description="ANK" evidence="3">
    <location>
        <begin position="613"/>
        <end position="645"/>
    </location>
</feature>
<dbReference type="PROSITE" id="PS50088">
    <property type="entry name" value="ANK_REPEAT"/>
    <property type="match status" value="11"/>
</dbReference>
<evidence type="ECO:0000313" key="6">
    <source>
        <dbReference type="Proteomes" id="UP000642973"/>
    </source>
</evidence>
<dbReference type="Pfam" id="PF13606">
    <property type="entry name" value="Ank_3"/>
    <property type="match status" value="1"/>
</dbReference>
<dbReference type="Pfam" id="PF12796">
    <property type="entry name" value="Ank_2"/>
    <property type="match status" value="3"/>
</dbReference>
<dbReference type="InterPro" id="IPR011009">
    <property type="entry name" value="Kinase-like_dom_sf"/>
</dbReference>
<feature type="non-terminal residue" evidence="5">
    <location>
        <position position="1"/>
    </location>
</feature>
<dbReference type="GO" id="GO:0010564">
    <property type="term" value="P:regulation of cell cycle process"/>
    <property type="evidence" value="ECO:0007669"/>
    <property type="project" value="TreeGrafter"/>
</dbReference>
<dbReference type="PRINTS" id="PR01415">
    <property type="entry name" value="ANKYRIN"/>
</dbReference>
<dbReference type="GO" id="GO:0005737">
    <property type="term" value="C:cytoplasm"/>
    <property type="evidence" value="ECO:0007669"/>
    <property type="project" value="TreeGrafter"/>
</dbReference>
<feature type="repeat" description="ANK" evidence="3">
    <location>
        <begin position="712"/>
        <end position="744"/>
    </location>
</feature>
<dbReference type="PROSITE" id="PS00108">
    <property type="entry name" value="PROTEIN_KINASE_ST"/>
    <property type="match status" value="1"/>
</dbReference>
<feature type="repeat" description="ANK" evidence="3">
    <location>
        <begin position="547"/>
        <end position="579"/>
    </location>
</feature>
<organism evidence="5 6">
    <name type="scientific">Calyptomena viridis</name>
    <name type="common">Lesser green broadbill</name>
    <dbReference type="NCBI Taxonomy" id="135972"/>
    <lineage>
        <taxon>Eukaryota</taxon>
        <taxon>Metazoa</taxon>
        <taxon>Chordata</taxon>
        <taxon>Craniata</taxon>
        <taxon>Vertebrata</taxon>
        <taxon>Euteleostomi</taxon>
        <taxon>Archelosauria</taxon>
        <taxon>Archosauria</taxon>
        <taxon>Dinosauria</taxon>
        <taxon>Saurischia</taxon>
        <taxon>Theropoda</taxon>
        <taxon>Coelurosauria</taxon>
        <taxon>Aves</taxon>
        <taxon>Neognathae</taxon>
        <taxon>Neoaves</taxon>
        <taxon>Telluraves</taxon>
        <taxon>Australaves</taxon>
        <taxon>Passeriformes</taxon>
        <taxon>Eurylaimidae</taxon>
        <taxon>Calyptomena</taxon>
    </lineage>
</organism>
<name>A0A851CBW2_CALVR</name>
<dbReference type="Gene3D" id="1.25.40.20">
    <property type="entry name" value="Ankyrin repeat-containing domain"/>
    <property type="match status" value="6"/>
</dbReference>
<feature type="repeat" description="ANK" evidence="3">
    <location>
        <begin position="481"/>
        <end position="513"/>
    </location>
</feature>
<dbReference type="SMART" id="SM00248">
    <property type="entry name" value="ANK"/>
    <property type="match status" value="12"/>
</dbReference>
<feature type="repeat" description="ANK" evidence="3">
    <location>
        <begin position="514"/>
        <end position="546"/>
    </location>
</feature>
<keyword evidence="2 3" id="KW-0040">ANK repeat</keyword>
<sequence length="786" mass="88240">QAAFPAMTSQRERQLGSLTVFTKEDFEDDWVRVASGGFGQVYQVKHRRWRTVYAVKCSPYLLQDSSTDRTSMNCLMEEATKMEKIKFQHIVTIYGVCNSPLGIVMEYMARGSLEKILPTHKMSWQLKFRVIHEMGLAMNFLHSMTPPLLHLDLKPGNILLDGNMHVKISDFGLSKWMEQSSRMQYIESSALRGTLSYIPPEMFLQNSKPPGIKYDVYSFGIVIWEVLMQKKPYAGANMMAIIVKVAAGKRPGLEPISDEWPGECQQMVDLMKRCWDQDPKQRPSFADIPVETDMLLALIQSLVVDPENERLARKMSHKPAIPGKQQSHMLSLPSGCFPRFHSFSPVLPLETEKQEVHVPPPYGEAESPRELLAQEMRHVHEHGLTLLHLTVIQGNVAKARLLLSCRANVNSRLLCGYTPLIVAVQKRLPEMCSVLLEHGADPDAPDEDGWTPLHFAAQNGDDRIVRLLLEHQARVNAQEHEGWTPLHLAAQNNFENVARVLLSRQADSNTQEGDGRTALHVAAGFGHVGLVKLLASQGADLEKKQKNHRTPLHVAVERGKFRVVHYLLKSGTCVNSLDHKHYSALHLAVVRGKYLICEKLLKHGANVELRTDKGWTPLHLASFKGHMEIIRLLQRSRARLDAKGGMDWTPLHLATRYGDEPVVCELLRAGADPNVPEKSLWAPLHFAVLRGSFLTVIHLLESRADVNARNKVGWTPLHLAVLKGNMAIIKTLLKAGALLDVEDSTGCTALQLAVRHHRENIITLLQAKDSWMSKPGNRTLGNDAKI</sequence>
<dbReference type="InterPro" id="IPR008271">
    <property type="entry name" value="Ser/Thr_kinase_AS"/>
</dbReference>
<protein>
    <submittedName>
        <fullName evidence="5">ANKK1 protein</fullName>
    </submittedName>
</protein>
<keyword evidence="6" id="KW-1185">Reference proteome</keyword>
<comment type="caution">
    <text evidence="5">The sequence shown here is derived from an EMBL/GenBank/DDBJ whole genome shotgun (WGS) entry which is preliminary data.</text>
</comment>
<feature type="repeat" description="ANK" evidence="3">
    <location>
        <begin position="415"/>
        <end position="447"/>
    </location>
</feature>
<evidence type="ECO:0000256" key="2">
    <source>
        <dbReference type="ARBA" id="ARBA00023043"/>
    </source>
</evidence>
<proteinExistence type="predicted"/>
<evidence type="ECO:0000256" key="3">
    <source>
        <dbReference type="PROSITE-ProRule" id="PRU00023"/>
    </source>
</evidence>
<dbReference type="PROSITE" id="PS50011">
    <property type="entry name" value="PROTEIN_KINASE_DOM"/>
    <property type="match status" value="1"/>
</dbReference>
<dbReference type="Pfam" id="PF00023">
    <property type="entry name" value="Ank"/>
    <property type="match status" value="1"/>
</dbReference>
<accession>A0A851CBW2</accession>
<dbReference type="PROSITE" id="PS50297">
    <property type="entry name" value="ANK_REP_REGION"/>
    <property type="match status" value="11"/>
</dbReference>
<feature type="non-terminal residue" evidence="5">
    <location>
        <position position="786"/>
    </location>
</feature>
<dbReference type="InterPro" id="IPR002110">
    <property type="entry name" value="Ankyrin_rpt"/>
</dbReference>
<feature type="repeat" description="ANK" evidence="3">
    <location>
        <begin position="679"/>
        <end position="711"/>
    </location>
</feature>